<name>A0ABQ2GDF1_9DEIO</name>
<comment type="caution">
    <text evidence="1">The sequence shown here is derived from an EMBL/GenBank/DDBJ whole genome shotgun (WGS) entry which is preliminary data.</text>
</comment>
<evidence type="ECO:0000313" key="1">
    <source>
        <dbReference type="EMBL" id="GGL87847.1"/>
    </source>
</evidence>
<accession>A0ABQ2GDF1</accession>
<protein>
    <submittedName>
        <fullName evidence="1">Uncharacterized protein</fullName>
    </submittedName>
</protein>
<reference evidence="2" key="1">
    <citation type="journal article" date="2019" name="Int. J. Syst. Evol. Microbiol.">
        <title>The Global Catalogue of Microorganisms (GCM) 10K type strain sequencing project: providing services to taxonomists for standard genome sequencing and annotation.</title>
        <authorList>
            <consortium name="The Broad Institute Genomics Platform"/>
            <consortium name="The Broad Institute Genome Sequencing Center for Infectious Disease"/>
            <person name="Wu L."/>
            <person name="Ma J."/>
        </authorList>
    </citation>
    <scope>NUCLEOTIDE SEQUENCE [LARGE SCALE GENOMIC DNA]</scope>
    <source>
        <strain evidence="2">JCM 15442</strain>
    </source>
</reference>
<sequence length="73" mass="7705">MGTERSVAAPSECWASSLVLLLVLLSPANDVVRGKPEGARALGTALTGRFNELNGFPLEFGGIDFSLFGHDDL</sequence>
<gene>
    <name evidence="1" type="ORF">GCM10010840_27330</name>
</gene>
<proteinExistence type="predicted"/>
<organism evidence="1 2">
    <name type="scientific">Deinococcus aerolatus</name>
    <dbReference type="NCBI Taxonomy" id="522487"/>
    <lineage>
        <taxon>Bacteria</taxon>
        <taxon>Thermotogati</taxon>
        <taxon>Deinococcota</taxon>
        <taxon>Deinococci</taxon>
        <taxon>Deinococcales</taxon>
        <taxon>Deinococcaceae</taxon>
        <taxon>Deinococcus</taxon>
    </lineage>
</organism>
<dbReference type="EMBL" id="BMOL01000013">
    <property type="protein sequence ID" value="GGL87847.1"/>
    <property type="molecule type" value="Genomic_DNA"/>
</dbReference>
<keyword evidence="2" id="KW-1185">Reference proteome</keyword>
<evidence type="ECO:0000313" key="2">
    <source>
        <dbReference type="Proteomes" id="UP000639973"/>
    </source>
</evidence>
<dbReference type="Proteomes" id="UP000639973">
    <property type="component" value="Unassembled WGS sequence"/>
</dbReference>